<dbReference type="EMBL" id="JANPWB010000004">
    <property type="protein sequence ID" value="KAJ1191939.1"/>
    <property type="molecule type" value="Genomic_DNA"/>
</dbReference>
<name>A0AAV7UU58_PLEWA</name>
<organism evidence="2 3">
    <name type="scientific">Pleurodeles waltl</name>
    <name type="common">Iberian ribbed newt</name>
    <dbReference type="NCBI Taxonomy" id="8319"/>
    <lineage>
        <taxon>Eukaryota</taxon>
        <taxon>Metazoa</taxon>
        <taxon>Chordata</taxon>
        <taxon>Craniata</taxon>
        <taxon>Vertebrata</taxon>
        <taxon>Euteleostomi</taxon>
        <taxon>Amphibia</taxon>
        <taxon>Batrachia</taxon>
        <taxon>Caudata</taxon>
        <taxon>Salamandroidea</taxon>
        <taxon>Salamandridae</taxon>
        <taxon>Pleurodelinae</taxon>
        <taxon>Pleurodeles</taxon>
    </lineage>
</organism>
<protein>
    <submittedName>
        <fullName evidence="2">Uncharacterized protein</fullName>
    </submittedName>
</protein>
<feature type="compositionally biased region" description="Pro residues" evidence="1">
    <location>
        <begin position="27"/>
        <end position="44"/>
    </location>
</feature>
<accession>A0AAV7UU58</accession>
<evidence type="ECO:0000313" key="2">
    <source>
        <dbReference type="EMBL" id="KAJ1191939.1"/>
    </source>
</evidence>
<proteinExistence type="predicted"/>
<comment type="caution">
    <text evidence="2">The sequence shown here is derived from an EMBL/GenBank/DDBJ whole genome shotgun (WGS) entry which is preliminary data.</text>
</comment>
<sequence>MPLRSYRACWGAPQGCGRVRVKEKTAGPPPTRPPVPDRPGPRAPTPRSAHLPSPKKQSQERPTGSPPTCCCGTLTWPGP</sequence>
<feature type="region of interest" description="Disordered" evidence="1">
    <location>
        <begin position="20"/>
        <end position="79"/>
    </location>
</feature>
<evidence type="ECO:0000256" key="1">
    <source>
        <dbReference type="SAM" id="MobiDB-lite"/>
    </source>
</evidence>
<dbReference type="Proteomes" id="UP001066276">
    <property type="component" value="Chromosome 2_2"/>
</dbReference>
<keyword evidence="3" id="KW-1185">Reference proteome</keyword>
<gene>
    <name evidence="2" type="ORF">NDU88_001252</name>
</gene>
<reference evidence="2" key="1">
    <citation type="journal article" date="2022" name="bioRxiv">
        <title>Sequencing and chromosome-scale assembly of the giantPleurodeles waltlgenome.</title>
        <authorList>
            <person name="Brown T."/>
            <person name="Elewa A."/>
            <person name="Iarovenko S."/>
            <person name="Subramanian E."/>
            <person name="Araus A.J."/>
            <person name="Petzold A."/>
            <person name="Susuki M."/>
            <person name="Suzuki K.-i.T."/>
            <person name="Hayashi T."/>
            <person name="Toyoda A."/>
            <person name="Oliveira C."/>
            <person name="Osipova E."/>
            <person name="Leigh N.D."/>
            <person name="Simon A."/>
            <person name="Yun M.H."/>
        </authorList>
    </citation>
    <scope>NUCLEOTIDE SEQUENCE</scope>
    <source>
        <strain evidence="2">20211129_DDA</strain>
        <tissue evidence="2">Liver</tissue>
    </source>
</reference>
<evidence type="ECO:0000313" key="3">
    <source>
        <dbReference type="Proteomes" id="UP001066276"/>
    </source>
</evidence>
<dbReference type="AlphaFoldDB" id="A0AAV7UU58"/>